<gene>
    <name evidence="4" type="primary">Robo1_0</name>
    <name evidence="4" type="ORF">TURVEL_R06490</name>
</gene>
<name>A0A7L3L2E6_9CHAR</name>
<dbReference type="GO" id="GO:0070593">
    <property type="term" value="P:dendrite self-avoidance"/>
    <property type="evidence" value="ECO:0007669"/>
    <property type="project" value="TreeGrafter"/>
</dbReference>
<accession>A0A7L3L2E6</accession>
<dbReference type="PROSITE" id="PS50835">
    <property type="entry name" value="IG_LIKE"/>
    <property type="match status" value="1"/>
</dbReference>
<keyword evidence="1" id="KW-1015">Disulfide bond</keyword>
<dbReference type="GO" id="GO:0007411">
    <property type="term" value="P:axon guidance"/>
    <property type="evidence" value="ECO:0007669"/>
    <property type="project" value="TreeGrafter"/>
</dbReference>
<dbReference type="PANTHER" id="PTHR10075">
    <property type="entry name" value="BASIGIN RELATED"/>
    <property type="match status" value="1"/>
</dbReference>
<dbReference type="GO" id="GO:0098632">
    <property type="term" value="F:cell-cell adhesion mediator activity"/>
    <property type="evidence" value="ECO:0007669"/>
    <property type="project" value="TreeGrafter"/>
</dbReference>
<proteinExistence type="predicted"/>
<evidence type="ECO:0000259" key="3">
    <source>
        <dbReference type="PROSITE" id="PS50835"/>
    </source>
</evidence>
<feature type="non-terminal residue" evidence="4">
    <location>
        <position position="102"/>
    </location>
</feature>
<sequence length="102" mass="10939">GTQLTLEDTPPRIVDPPQDLVVAQGTKARLRCRVEGHPPPEVTWLKDGEVLGSPQPHLTFLPGGTLLFLPFLPPHQGVYLCRATNPLGVATSQQVTLALAGE</sequence>
<dbReference type="GO" id="GO:0005886">
    <property type="term" value="C:plasma membrane"/>
    <property type="evidence" value="ECO:0007669"/>
    <property type="project" value="TreeGrafter"/>
</dbReference>
<dbReference type="Gene3D" id="2.60.40.10">
    <property type="entry name" value="Immunoglobulins"/>
    <property type="match status" value="1"/>
</dbReference>
<feature type="domain" description="Ig-like" evidence="3">
    <location>
        <begin position="11"/>
        <end position="98"/>
    </location>
</feature>
<keyword evidence="5" id="KW-1185">Reference proteome</keyword>
<evidence type="ECO:0000313" key="5">
    <source>
        <dbReference type="Proteomes" id="UP000582182"/>
    </source>
</evidence>
<dbReference type="InterPro" id="IPR013783">
    <property type="entry name" value="Ig-like_fold"/>
</dbReference>
<feature type="non-terminal residue" evidence="4">
    <location>
        <position position="1"/>
    </location>
</feature>
<reference evidence="4 5" key="1">
    <citation type="submission" date="2019-09" db="EMBL/GenBank/DDBJ databases">
        <title>Bird 10,000 Genomes (B10K) Project - Family phase.</title>
        <authorList>
            <person name="Zhang G."/>
        </authorList>
    </citation>
    <scope>NUCLEOTIDE SEQUENCE [LARGE SCALE GENOMIC DNA]</scope>
    <source>
        <strain evidence="4">B10K-DU-029-46</strain>
    </source>
</reference>
<dbReference type="InterPro" id="IPR003598">
    <property type="entry name" value="Ig_sub2"/>
</dbReference>
<evidence type="ECO:0000313" key="4">
    <source>
        <dbReference type="EMBL" id="NXU47972.1"/>
    </source>
</evidence>
<dbReference type="AlphaFoldDB" id="A0A7L3L2E6"/>
<dbReference type="OrthoDB" id="5985519at2759"/>
<dbReference type="SMART" id="SM00409">
    <property type="entry name" value="IG"/>
    <property type="match status" value="1"/>
</dbReference>
<dbReference type="GO" id="GO:0030424">
    <property type="term" value="C:axon"/>
    <property type="evidence" value="ECO:0007669"/>
    <property type="project" value="TreeGrafter"/>
</dbReference>
<comment type="caution">
    <text evidence="4">The sequence shown here is derived from an EMBL/GenBank/DDBJ whole genome shotgun (WGS) entry which is preliminary data.</text>
</comment>
<dbReference type="FunFam" id="2.60.40.10:FF:000032">
    <property type="entry name" value="palladin isoform X1"/>
    <property type="match status" value="1"/>
</dbReference>
<dbReference type="SUPFAM" id="SSF48726">
    <property type="entry name" value="Immunoglobulin"/>
    <property type="match status" value="1"/>
</dbReference>
<organism evidence="4 5">
    <name type="scientific">Turnix velox</name>
    <name type="common">Little buttonquail</name>
    <dbReference type="NCBI Taxonomy" id="2529409"/>
    <lineage>
        <taxon>Eukaryota</taxon>
        <taxon>Metazoa</taxon>
        <taxon>Chordata</taxon>
        <taxon>Craniata</taxon>
        <taxon>Vertebrata</taxon>
        <taxon>Euteleostomi</taxon>
        <taxon>Archelosauria</taxon>
        <taxon>Archosauria</taxon>
        <taxon>Dinosauria</taxon>
        <taxon>Saurischia</taxon>
        <taxon>Theropoda</taxon>
        <taxon>Coelurosauria</taxon>
        <taxon>Aves</taxon>
        <taxon>Neognathae</taxon>
        <taxon>Neoaves</taxon>
        <taxon>Charadriiformes</taxon>
        <taxon>Turnicidae</taxon>
        <taxon>Turnix</taxon>
    </lineage>
</organism>
<evidence type="ECO:0000256" key="1">
    <source>
        <dbReference type="ARBA" id="ARBA00023157"/>
    </source>
</evidence>
<dbReference type="PANTHER" id="PTHR10075:SF100">
    <property type="entry name" value="FASCICLIN-2"/>
    <property type="match status" value="1"/>
</dbReference>
<dbReference type="InterPro" id="IPR036179">
    <property type="entry name" value="Ig-like_dom_sf"/>
</dbReference>
<dbReference type="Proteomes" id="UP000582182">
    <property type="component" value="Unassembled WGS sequence"/>
</dbReference>
<protein>
    <submittedName>
        <fullName evidence="4">ROBO1 protein</fullName>
    </submittedName>
</protein>
<dbReference type="InterPro" id="IPR003599">
    <property type="entry name" value="Ig_sub"/>
</dbReference>
<keyword evidence="2" id="KW-0393">Immunoglobulin domain</keyword>
<dbReference type="GO" id="GO:0007156">
    <property type="term" value="P:homophilic cell adhesion via plasma membrane adhesion molecules"/>
    <property type="evidence" value="ECO:0007669"/>
    <property type="project" value="TreeGrafter"/>
</dbReference>
<dbReference type="EMBL" id="VZTY01002650">
    <property type="protein sequence ID" value="NXU47972.1"/>
    <property type="molecule type" value="Genomic_DNA"/>
</dbReference>
<dbReference type="SMART" id="SM00408">
    <property type="entry name" value="IGc2"/>
    <property type="match status" value="1"/>
</dbReference>
<dbReference type="InterPro" id="IPR007110">
    <property type="entry name" value="Ig-like_dom"/>
</dbReference>
<evidence type="ECO:0000256" key="2">
    <source>
        <dbReference type="ARBA" id="ARBA00023319"/>
    </source>
</evidence>
<dbReference type="Pfam" id="PF13927">
    <property type="entry name" value="Ig_3"/>
    <property type="match status" value="1"/>
</dbReference>